<protein>
    <submittedName>
        <fullName evidence="2">Uncharacterized protein</fullName>
    </submittedName>
</protein>
<dbReference type="GeneID" id="89975336"/>
<dbReference type="PANTHER" id="PTHR38791">
    <property type="entry name" value="ZN(II)2CYS6 TRANSCRIPTION FACTOR (EUROFUNG)-RELATED-RELATED"/>
    <property type="match status" value="1"/>
</dbReference>
<dbReference type="PANTHER" id="PTHR38791:SF13">
    <property type="entry name" value="ZN(2)-C6 FUNGAL-TYPE DOMAIN-CONTAINING PROTEIN"/>
    <property type="match status" value="1"/>
</dbReference>
<dbReference type="Proteomes" id="UP001358417">
    <property type="component" value="Unassembled WGS sequence"/>
</dbReference>
<dbReference type="AlphaFoldDB" id="A0AAV9N2D6"/>
<sequence>MSRGRQCPGYRNLFDAVHKLDNPASTERKLASAKSSSGSGSPSSDVLELRTLTRSSFQRTPESDGDDCNVSKVDDLSLMIVPSRNVETESIYWFFRNYVSVPRDPTTNIFIEHILPLYSNAPAGSALSLATNAIALEIMQMWFSRTTGSHLARKYYGQAMLQLTETLQDEVESKNDDTLATVFMFDFYDGLRKRFAGFIDSGAHQTGAIALLRHRGKKNFENPTARRMYTAIRSRHISYALEHCKKVMLEPHMLDEDETQQPATQLDFVNAALAELNVYAEAGPKAAGINTLDFYQLIMAKALLLDRKLQAWRASLPLSWQPVVVPISKVHPSIRAAGVYKDMVEVYSSLEVSHVHNAARSSHFNLLRMIELCQRESEAQGQLRLEPDLQAYLDQQTQTIIDGFCASIPYHLGNRTVLTLPHERCEYPPVPPELRRLTNYVDAMGHHTQMTMKDHSRAAAAIGGWFLITPLVGFLSTPLMTRTKIGPPPTHFLSKIRPGQLEWIRSQLVRIKEIYLLPQDLEGGTPRMKQAEIPPIPGPDTGKAWKRLLWAL</sequence>
<gene>
    <name evidence="2" type="ORF">LTR84_007170</name>
</gene>
<feature type="compositionally biased region" description="Low complexity" evidence="1">
    <location>
        <begin position="32"/>
        <end position="44"/>
    </location>
</feature>
<dbReference type="EMBL" id="JAVRRD010000028">
    <property type="protein sequence ID" value="KAK5046816.1"/>
    <property type="molecule type" value="Genomic_DNA"/>
</dbReference>
<name>A0AAV9N2D6_9EURO</name>
<organism evidence="2 3">
    <name type="scientific">Exophiala bonariae</name>
    <dbReference type="NCBI Taxonomy" id="1690606"/>
    <lineage>
        <taxon>Eukaryota</taxon>
        <taxon>Fungi</taxon>
        <taxon>Dikarya</taxon>
        <taxon>Ascomycota</taxon>
        <taxon>Pezizomycotina</taxon>
        <taxon>Eurotiomycetes</taxon>
        <taxon>Chaetothyriomycetidae</taxon>
        <taxon>Chaetothyriales</taxon>
        <taxon>Herpotrichiellaceae</taxon>
        <taxon>Exophiala</taxon>
    </lineage>
</organism>
<dbReference type="InterPro" id="IPR053175">
    <property type="entry name" value="DHMBA_Reg_Transcription_Factor"/>
</dbReference>
<comment type="caution">
    <text evidence="2">The sequence shown here is derived from an EMBL/GenBank/DDBJ whole genome shotgun (WGS) entry which is preliminary data.</text>
</comment>
<dbReference type="RefSeq" id="XP_064702389.1">
    <property type="nucleotide sequence ID" value="XM_064850723.1"/>
</dbReference>
<feature type="region of interest" description="Disordered" evidence="1">
    <location>
        <begin position="25"/>
        <end position="46"/>
    </location>
</feature>
<reference evidence="2 3" key="1">
    <citation type="submission" date="2023-08" db="EMBL/GenBank/DDBJ databases">
        <title>Black Yeasts Isolated from many extreme environments.</title>
        <authorList>
            <person name="Coleine C."/>
            <person name="Stajich J.E."/>
            <person name="Selbmann L."/>
        </authorList>
    </citation>
    <scope>NUCLEOTIDE SEQUENCE [LARGE SCALE GENOMIC DNA]</scope>
    <source>
        <strain evidence="2 3">CCFEE 5792</strain>
    </source>
</reference>
<evidence type="ECO:0000313" key="3">
    <source>
        <dbReference type="Proteomes" id="UP001358417"/>
    </source>
</evidence>
<keyword evidence="3" id="KW-1185">Reference proteome</keyword>
<evidence type="ECO:0000256" key="1">
    <source>
        <dbReference type="SAM" id="MobiDB-lite"/>
    </source>
</evidence>
<proteinExistence type="predicted"/>
<evidence type="ECO:0000313" key="2">
    <source>
        <dbReference type="EMBL" id="KAK5046816.1"/>
    </source>
</evidence>
<accession>A0AAV9N2D6</accession>